<dbReference type="Proteomes" id="UP000773469">
    <property type="component" value="Unassembled WGS sequence"/>
</dbReference>
<keyword evidence="2" id="KW-1185">Reference proteome</keyword>
<evidence type="ECO:0000313" key="1">
    <source>
        <dbReference type="EMBL" id="GIU37507.1"/>
    </source>
</evidence>
<protein>
    <submittedName>
        <fullName evidence="1">Uncharacterized protein</fullName>
    </submittedName>
</protein>
<proteinExistence type="predicted"/>
<accession>A0ABQ4NW21</accession>
<dbReference type="RefSeq" id="WP_139151810.1">
    <property type="nucleotide sequence ID" value="NZ_BPEU01000005.1"/>
</dbReference>
<comment type="caution">
    <text evidence="1">The sequence shown here is derived from an EMBL/GenBank/DDBJ whole genome shotgun (WGS) entry which is preliminary data.</text>
</comment>
<evidence type="ECO:0000313" key="2">
    <source>
        <dbReference type="Proteomes" id="UP000773469"/>
    </source>
</evidence>
<reference evidence="1 2" key="1">
    <citation type="submission" date="2021-05" db="EMBL/GenBank/DDBJ databases">
        <title>Molecular characterization for Shewanella algae harboring chromosomal blaOXA-55-like strains isolated from clinical and environment sample.</title>
        <authorList>
            <person name="Ohama Y."/>
            <person name="Aoki K."/>
            <person name="Harada S."/>
            <person name="Moriya K."/>
            <person name="Ishii Y."/>
            <person name="Tateda K."/>
        </authorList>
    </citation>
    <scope>NUCLEOTIDE SEQUENCE [LARGE SCALE GENOMIC DNA]</scope>
    <source>
        <strain evidence="1 2">MBTL60-118</strain>
    </source>
</reference>
<gene>
    <name evidence="1" type="ORF">TUM3794_08340</name>
</gene>
<dbReference type="EMBL" id="BPEU01000005">
    <property type="protein sequence ID" value="GIU37507.1"/>
    <property type="molecule type" value="Genomic_DNA"/>
</dbReference>
<sequence length="60" mass="7099">MRHSSRQKHLKHVHRSAHIRRMCYFRTVQSLSLTNSPSMTLNEKNLNPMSAIKDDYDVCK</sequence>
<name>A0ABQ4NW21_SHECO</name>
<organism evidence="1 2">
    <name type="scientific">Shewanella colwelliana</name>
    <name type="common">Alteromonas colwelliana</name>
    <dbReference type="NCBI Taxonomy" id="23"/>
    <lineage>
        <taxon>Bacteria</taxon>
        <taxon>Pseudomonadati</taxon>
        <taxon>Pseudomonadota</taxon>
        <taxon>Gammaproteobacteria</taxon>
        <taxon>Alteromonadales</taxon>
        <taxon>Shewanellaceae</taxon>
        <taxon>Shewanella</taxon>
    </lineage>
</organism>